<proteinExistence type="inferred from homology"/>
<dbReference type="RefSeq" id="WP_185675095.1">
    <property type="nucleotide sequence ID" value="NZ_JACHVB010000020.1"/>
</dbReference>
<dbReference type="EMBL" id="JACHVB010000020">
    <property type="protein sequence ID" value="MBC2594113.1"/>
    <property type="molecule type" value="Genomic_DNA"/>
</dbReference>
<feature type="transmembrane region" description="Helical" evidence="6">
    <location>
        <begin position="162"/>
        <end position="187"/>
    </location>
</feature>
<organism evidence="8 9">
    <name type="scientific">Ruficoccus amylovorans</name>
    <dbReference type="NCBI Taxonomy" id="1804625"/>
    <lineage>
        <taxon>Bacteria</taxon>
        <taxon>Pseudomonadati</taxon>
        <taxon>Verrucomicrobiota</taxon>
        <taxon>Opitutia</taxon>
        <taxon>Puniceicoccales</taxon>
        <taxon>Cerasicoccaceae</taxon>
        <taxon>Ruficoccus</taxon>
    </lineage>
</organism>
<gene>
    <name evidence="8" type="ORF">H5P28_07535</name>
</gene>
<evidence type="ECO:0000313" key="8">
    <source>
        <dbReference type="EMBL" id="MBC2594113.1"/>
    </source>
</evidence>
<evidence type="ECO:0000256" key="1">
    <source>
        <dbReference type="ARBA" id="ARBA00004651"/>
    </source>
</evidence>
<accession>A0A842HCC2</accession>
<feature type="domain" description="VTT" evidence="7">
    <location>
        <begin position="180"/>
        <end position="296"/>
    </location>
</feature>
<evidence type="ECO:0000259" key="7">
    <source>
        <dbReference type="Pfam" id="PF09335"/>
    </source>
</evidence>
<dbReference type="InterPro" id="IPR032816">
    <property type="entry name" value="VTT_dom"/>
</dbReference>
<dbReference type="Proteomes" id="UP000546464">
    <property type="component" value="Unassembled WGS sequence"/>
</dbReference>
<feature type="transmembrane region" description="Helical" evidence="6">
    <location>
        <begin position="319"/>
        <end position="337"/>
    </location>
</feature>
<evidence type="ECO:0000256" key="5">
    <source>
        <dbReference type="ARBA" id="ARBA00023136"/>
    </source>
</evidence>
<dbReference type="AlphaFoldDB" id="A0A842HCC2"/>
<feature type="transmembrane region" description="Helical" evidence="6">
    <location>
        <begin position="279"/>
        <end position="299"/>
    </location>
</feature>
<comment type="subcellular location">
    <subcellularLocation>
        <location evidence="1 6">Cell membrane</location>
        <topology evidence="1 6">Multi-pass membrane protein</topology>
    </subcellularLocation>
</comment>
<evidence type="ECO:0000313" key="9">
    <source>
        <dbReference type="Proteomes" id="UP000546464"/>
    </source>
</evidence>
<evidence type="ECO:0000256" key="3">
    <source>
        <dbReference type="ARBA" id="ARBA00022692"/>
    </source>
</evidence>
<dbReference type="PANTHER" id="PTHR12677">
    <property type="entry name" value="GOLGI APPARATUS MEMBRANE PROTEIN TVP38-RELATED"/>
    <property type="match status" value="1"/>
</dbReference>
<feature type="transmembrane region" description="Helical" evidence="6">
    <location>
        <begin position="122"/>
        <end position="142"/>
    </location>
</feature>
<reference evidence="8 9" key="1">
    <citation type="submission" date="2020-07" db="EMBL/GenBank/DDBJ databases">
        <authorList>
            <person name="Feng X."/>
        </authorList>
    </citation>
    <scope>NUCLEOTIDE SEQUENCE [LARGE SCALE GENOMIC DNA]</scope>
    <source>
        <strain evidence="8 9">JCM31066</strain>
    </source>
</reference>
<name>A0A842HCC2_9BACT</name>
<dbReference type="GO" id="GO:0005886">
    <property type="term" value="C:plasma membrane"/>
    <property type="evidence" value="ECO:0007669"/>
    <property type="project" value="UniProtKB-SubCell"/>
</dbReference>
<keyword evidence="4 6" id="KW-1133">Transmembrane helix</keyword>
<dbReference type="Pfam" id="PF09335">
    <property type="entry name" value="VTT_dom"/>
    <property type="match status" value="1"/>
</dbReference>
<keyword evidence="3 6" id="KW-0812">Transmembrane</keyword>
<keyword evidence="9" id="KW-1185">Reference proteome</keyword>
<keyword evidence="5 6" id="KW-0472">Membrane</keyword>
<keyword evidence="2 6" id="KW-1003">Cell membrane</keyword>
<feature type="transmembrane region" description="Helical" evidence="6">
    <location>
        <begin position="199"/>
        <end position="221"/>
    </location>
</feature>
<evidence type="ECO:0000256" key="2">
    <source>
        <dbReference type="ARBA" id="ARBA00022475"/>
    </source>
</evidence>
<dbReference type="InterPro" id="IPR015414">
    <property type="entry name" value="TMEM64"/>
</dbReference>
<sequence>MQFAQVGSVRLDELGQADGFVAAAFLSHNFKYQSHTPSLNHQYRANPPLYVLCREEPTACQILVKKASLKKCLTLGVGKKPRLFQIFPFCNFYGKSVWLNSRNSITAKNLPMSSHERPPKPTIITVLRLLIGIGVILAVVLAGKELAPHLPVAEKWIEEQGMLAPVYYILLLSVLTFLCVPLDLMLIAAGMMFSLGKGFLYIVTGLYLSQSLIFWVSRLFLHKHVQRLVARKPKLRKLNAVLDQQGIKLLVLIRLAPIPASPVSYLMGASPMSFRHFSIANLGLLPMAFVSQYLGYAAIHATRTTYSPHHVFNLHDAVTYGGLLIAVAVVGFIGHLAHKTLNDVEENA</sequence>
<dbReference type="PANTHER" id="PTHR12677:SF59">
    <property type="entry name" value="GOLGI APPARATUS MEMBRANE PROTEIN TVP38-RELATED"/>
    <property type="match status" value="1"/>
</dbReference>
<comment type="similarity">
    <text evidence="6">Belongs to the TVP38/TMEM64 family.</text>
</comment>
<protein>
    <recommendedName>
        <fullName evidence="6">TVP38/TMEM64 family membrane protein</fullName>
    </recommendedName>
</protein>
<comment type="caution">
    <text evidence="8">The sequence shown here is derived from an EMBL/GenBank/DDBJ whole genome shotgun (WGS) entry which is preliminary data.</text>
</comment>
<evidence type="ECO:0000256" key="4">
    <source>
        <dbReference type="ARBA" id="ARBA00022989"/>
    </source>
</evidence>
<evidence type="ECO:0000256" key="6">
    <source>
        <dbReference type="RuleBase" id="RU366058"/>
    </source>
</evidence>